<comment type="similarity">
    <text evidence="1">Belongs to the protein kinase superfamily. CAMK Ser/Thr protein kinase family.</text>
</comment>
<evidence type="ECO:0000256" key="7">
    <source>
        <dbReference type="SAM" id="MobiDB-lite"/>
    </source>
</evidence>
<dbReference type="InterPro" id="IPR011009">
    <property type="entry name" value="Kinase-like_dom_sf"/>
</dbReference>
<feature type="region of interest" description="Disordered" evidence="7">
    <location>
        <begin position="1"/>
        <end position="23"/>
    </location>
</feature>
<feature type="region of interest" description="Disordered" evidence="7">
    <location>
        <begin position="122"/>
        <end position="158"/>
    </location>
</feature>
<evidence type="ECO:0000256" key="6">
    <source>
        <dbReference type="ARBA" id="ARBA00022840"/>
    </source>
</evidence>
<dbReference type="GO" id="GO:0004674">
    <property type="term" value="F:protein serine/threonine kinase activity"/>
    <property type="evidence" value="ECO:0007669"/>
    <property type="project" value="UniProtKB-KW"/>
</dbReference>
<proteinExistence type="inferred from homology"/>
<evidence type="ECO:0000256" key="2">
    <source>
        <dbReference type="ARBA" id="ARBA00022527"/>
    </source>
</evidence>
<dbReference type="InterPro" id="IPR050205">
    <property type="entry name" value="CDPK_Ser/Thr_kinases"/>
</dbReference>
<accession>A0A3P7Q0Y1</accession>
<keyword evidence="4" id="KW-0547">Nucleotide-binding</keyword>
<evidence type="ECO:0000313" key="8">
    <source>
        <dbReference type="EMBL" id="VDN24629.1"/>
    </source>
</evidence>
<evidence type="ECO:0000313" key="9">
    <source>
        <dbReference type="Proteomes" id="UP000281553"/>
    </source>
</evidence>
<evidence type="ECO:0000256" key="4">
    <source>
        <dbReference type="ARBA" id="ARBA00022741"/>
    </source>
</evidence>
<dbReference type="Gene3D" id="1.10.510.10">
    <property type="entry name" value="Transferase(Phosphotransferase) domain 1"/>
    <property type="match status" value="2"/>
</dbReference>
<dbReference type="EMBL" id="UYRU01074442">
    <property type="protein sequence ID" value="VDN24629.1"/>
    <property type="molecule type" value="Genomic_DNA"/>
</dbReference>
<feature type="compositionally biased region" description="Polar residues" evidence="7">
    <location>
        <begin position="140"/>
        <end position="152"/>
    </location>
</feature>
<dbReference type="OrthoDB" id="193931at2759"/>
<dbReference type="SUPFAM" id="SSF56112">
    <property type="entry name" value="Protein kinase-like (PK-like)"/>
    <property type="match status" value="1"/>
</dbReference>
<keyword evidence="2" id="KW-0723">Serine/threonine-protein kinase</keyword>
<evidence type="ECO:0000256" key="5">
    <source>
        <dbReference type="ARBA" id="ARBA00022777"/>
    </source>
</evidence>
<name>A0A3P7Q0Y1_DIBLA</name>
<keyword evidence="6" id="KW-0067">ATP-binding</keyword>
<evidence type="ECO:0000256" key="1">
    <source>
        <dbReference type="ARBA" id="ARBA00006692"/>
    </source>
</evidence>
<sequence length="158" mass="17072">MAKTKKSQSADGPTFRQEAPVAGNAHNPTKAFFEALCLTQCGSPAYTAPEVLGRKPYGQQADVWTAIDLIRGLLTPDPKERLRLPQLIAHPWLTGTEQVKPSIPQADEFPLEFTSSVDVAAEVGRPHRLKRAGCGRRASNAKSQSPYGSRSPQEAHGG</sequence>
<protein>
    <recommendedName>
        <fullName evidence="10">Protein kinase domain-containing protein</fullName>
    </recommendedName>
</protein>
<dbReference type="AlphaFoldDB" id="A0A3P7Q0Y1"/>
<keyword evidence="5" id="KW-0418">Kinase</keyword>
<dbReference type="GO" id="GO:0005524">
    <property type="term" value="F:ATP binding"/>
    <property type="evidence" value="ECO:0007669"/>
    <property type="project" value="UniProtKB-KW"/>
</dbReference>
<dbReference type="PANTHER" id="PTHR24349">
    <property type="entry name" value="SERINE/THREONINE-PROTEIN KINASE"/>
    <property type="match status" value="1"/>
</dbReference>
<keyword evidence="9" id="KW-1185">Reference proteome</keyword>
<dbReference type="Proteomes" id="UP000281553">
    <property type="component" value="Unassembled WGS sequence"/>
</dbReference>
<evidence type="ECO:0000256" key="3">
    <source>
        <dbReference type="ARBA" id="ARBA00022679"/>
    </source>
</evidence>
<evidence type="ECO:0008006" key="10">
    <source>
        <dbReference type="Google" id="ProtNLM"/>
    </source>
</evidence>
<organism evidence="8 9">
    <name type="scientific">Dibothriocephalus latus</name>
    <name type="common">Fish tapeworm</name>
    <name type="synonym">Diphyllobothrium latum</name>
    <dbReference type="NCBI Taxonomy" id="60516"/>
    <lineage>
        <taxon>Eukaryota</taxon>
        <taxon>Metazoa</taxon>
        <taxon>Spiralia</taxon>
        <taxon>Lophotrochozoa</taxon>
        <taxon>Platyhelminthes</taxon>
        <taxon>Cestoda</taxon>
        <taxon>Eucestoda</taxon>
        <taxon>Diphyllobothriidea</taxon>
        <taxon>Diphyllobothriidae</taxon>
        <taxon>Dibothriocephalus</taxon>
    </lineage>
</organism>
<keyword evidence="3" id="KW-0808">Transferase</keyword>
<reference evidence="8 9" key="1">
    <citation type="submission" date="2018-11" db="EMBL/GenBank/DDBJ databases">
        <authorList>
            <consortium name="Pathogen Informatics"/>
        </authorList>
    </citation>
    <scope>NUCLEOTIDE SEQUENCE [LARGE SCALE GENOMIC DNA]</scope>
</reference>
<gene>
    <name evidence="8" type="ORF">DILT_LOCUS14476</name>
</gene>